<comment type="caution">
    <text evidence="1">The sequence shown here is derived from an EMBL/GenBank/DDBJ whole genome shotgun (WGS) entry which is preliminary data.</text>
</comment>
<name>A0A4Z2FKZ7_9TELE</name>
<accession>A0A4Z2FKZ7</accession>
<dbReference type="EMBL" id="SRLO01001109">
    <property type="protein sequence ID" value="TNN41423.1"/>
    <property type="molecule type" value="Genomic_DNA"/>
</dbReference>
<proteinExistence type="predicted"/>
<protein>
    <submittedName>
        <fullName evidence="1">Uncharacterized protein</fullName>
    </submittedName>
</protein>
<keyword evidence="2" id="KW-1185">Reference proteome</keyword>
<sequence length="63" mass="7057">MSRPVSPMLQDVLSPDERHAGVCVIMDPMRREVTDSGEEAELVMCDGEKSQKEEVPLFHLSTI</sequence>
<evidence type="ECO:0000313" key="2">
    <source>
        <dbReference type="Proteomes" id="UP000314294"/>
    </source>
</evidence>
<gene>
    <name evidence="1" type="ORF">EYF80_048408</name>
</gene>
<dbReference type="Proteomes" id="UP000314294">
    <property type="component" value="Unassembled WGS sequence"/>
</dbReference>
<organism evidence="1 2">
    <name type="scientific">Liparis tanakae</name>
    <name type="common">Tanaka's snailfish</name>
    <dbReference type="NCBI Taxonomy" id="230148"/>
    <lineage>
        <taxon>Eukaryota</taxon>
        <taxon>Metazoa</taxon>
        <taxon>Chordata</taxon>
        <taxon>Craniata</taxon>
        <taxon>Vertebrata</taxon>
        <taxon>Euteleostomi</taxon>
        <taxon>Actinopterygii</taxon>
        <taxon>Neopterygii</taxon>
        <taxon>Teleostei</taxon>
        <taxon>Neoteleostei</taxon>
        <taxon>Acanthomorphata</taxon>
        <taxon>Eupercaria</taxon>
        <taxon>Perciformes</taxon>
        <taxon>Cottioidei</taxon>
        <taxon>Cottales</taxon>
        <taxon>Liparidae</taxon>
        <taxon>Liparis</taxon>
    </lineage>
</organism>
<reference evidence="1 2" key="1">
    <citation type="submission" date="2019-03" db="EMBL/GenBank/DDBJ databases">
        <title>First draft genome of Liparis tanakae, snailfish: a comprehensive survey of snailfish specific genes.</title>
        <authorList>
            <person name="Kim W."/>
            <person name="Song I."/>
            <person name="Jeong J.-H."/>
            <person name="Kim D."/>
            <person name="Kim S."/>
            <person name="Ryu S."/>
            <person name="Song J.Y."/>
            <person name="Lee S.K."/>
        </authorList>
    </citation>
    <scope>NUCLEOTIDE SEQUENCE [LARGE SCALE GENOMIC DNA]</scope>
    <source>
        <tissue evidence="1">Muscle</tissue>
    </source>
</reference>
<evidence type="ECO:0000313" key="1">
    <source>
        <dbReference type="EMBL" id="TNN41423.1"/>
    </source>
</evidence>
<dbReference type="AlphaFoldDB" id="A0A4Z2FKZ7"/>